<gene>
    <name evidence="2" type="ORF">HMPREF0402_03484</name>
</gene>
<evidence type="ECO:0000256" key="1">
    <source>
        <dbReference type="SAM" id="Phobius"/>
    </source>
</evidence>
<feature type="transmembrane region" description="Helical" evidence="1">
    <location>
        <begin position="12"/>
        <end position="32"/>
    </location>
</feature>
<dbReference type="Proteomes" id="UP000003233">
    <property type="component" value="Unassembled WGS sequence"/>
</dbReference>
<comment type="caution">
    <text evidence="2">The sequence shown here is derived from an EMBL/GenBank/DDBJ whole genome shotgun (WGS) entry which is preliminary data.</text>
</comment>
<evidence type="ECO:0000313" key="2">
    <source>
        <dbReference type="EMBL" id="EHO77180.1"/>
    </source>
</evidence>
<keyword evidence="3" id="KW-1185">Reference proteome</keyword>
<dbReference type="BioCyc" id="FSP457404-HMP:GTSQ-3539-MONOMER"/>
<sequence length="33" mass="3985">MNYLNIHLKMVLAYMALLLFIILFLFIGFITFF</sequence>
<dbReference type="EMBL" id="AGWJ02000035">
    <property type="protein sequence ID" value="EHO77180.1"/>
    <property type="molecule type" value="Genomic_DNA"/>
</dbReference>
<keyword evidence="1" id="KW-0472">Membrane</keyword>
<dbReference type="AlphaFoldDB" id="H1PYJ1"/>
<keyword evidence="1" id="KW-1133">Transmembrane helix</keyword>
<protein>
    <submittedName>
        <fullName evidence="2">Uncharacterized protein</fullName>
    </submittedName>
</protein>
<evidence type="ECO:0000313" key="3">
    <source>
        <dbReference type="Proteomes" id="UP000003233"/>
    </source>
</evidence>
<organism evidence="2 3">
    <name type="scientific">Fusobacterium ulcerans 12-1B</name>
    <dbReference type="NCBI Taxonomy" id="457404"/>
    <lineage>
        <taxon>Bacteria</taxon>
        <taxon>Fusobacteriati</taxon>
        <taxon>Fusobacteriota</taxon>
        <taxon>Fusobacteriia</taxon>
        <taxon>Fusobacteriales</taxon>
        <taxon>Fusobacteriaceae</taxon>
        <taxon>Fusobacterium</taxon>
    </lineage>
</organism>
<proteinExistence type="predicted"/>
<accession>H1PYJ1</accession>
<dbReference type="HOGENOM" id="CLU_3382028_0_0_0"/>
<name>H1PYJ1_9FUSO</name>
<keyword evidence="1" id="KW-0812">Transmembrane</keyword>
<reference evidence="2 3" key="1">
    <citation type="submission" date="2012-07" db="EMBL/GenBank/DDBJ databases">
        <title>The Genome Sequence of Fusobacterium ulcerans 12_1B.</title>
        <authorList>
            <consortium name="The Broad Institute Genome Sequencing Platform"/>
            <person name="Earl A."/>
            <person name="Ward D."/>
            <person name="Feldgarden M."/>
            <person name="Gevers D."/>
            <person name="Strauss J."/>
            <person name="Ambrose C.E."/>
            <person name="Allen-Vercoe E."/>
            <person name="Walker B."/>
            <person name="Young S.K."/>
            <person name="Zeng Q."/>
            <person name="Gargeya S."/>
            <person name="Fitzgerald M."/>
            <person name="Haas B."/>
            <person name="Abouelleil A."/>
            <person name="Alvarado L."/>
            <person name="Arachchi H.M."/>
            <person name="Berlin A.M."/>
            <person name="Chapman S.B."/>
            <person name="Goldberg J."/>
            <person name="Griggs A."/>
            <person name="Gujja S."/>
            <person name="Hansen M."/>
            <person name="Howarth C."/>
            <person name="Imamovic A."/>
            <person name="Larimer J."/>
            <person name="McCowen C."/>
            <person name="Montmayeur A."/>
            <person name="Murphy C."/>
            <person name="Neiman D."/>
            <person name="Pearson M."/>
            <person name="Priest M."/>
            <person name="Roberts A."/>
            <person name="Saif S."/>
            <person name="Shea T."/>
            <person name="Sisk P."/>
            <person name="Sykes S."/>
            <person name="Wortman J."/>
            <person name="Nusbaum C."/>
            <person name="Birren B."/>
        </authorList>
    </citation>
    <scope>NUCLEOTIDE SEQUENCE [LARGE SCALE GENOMIC DNA]</scope>
    <source>
        <strain evidence="2 3">12_1B</strain>
    </source>
</reference>